<accession>A0ABT6TS97</accession>
<dbReference type="Proteomes" id="UP001161691">
    <property type="component" value="Unassembled WGS sequence"/>
</dbReference>
<dbReference type="EMBL" id="JAGRPV010000001">
    <property type="protein sequence ID" value="MDI4649710.1"/>
    <property type="molecule type" value="Genomic_DNA"/>
</dbReference>
<sequence length="202" mass="24179">MNHADLQNINAEVLEMIRKKQKQPEVLRRFFLSLVLVQENEDENETIDKEIVQEFMYTCFQFIVESNYTASGDMYFVEFRETYDVLKRMLMSPTSPPEEKLNDQFAELWQYEADTREFKTKYDAIKKEIKNRIHHASKEEHLQKALVLSVLNLTTSFLFRSGYWKHPMTHGLIRTNREQMLEADLVCFWELYELLMALIGMM</sequence>
<name>A0ABT6TS97_9BACL</name>
<dbReference type="RefSeq" id="WP_282912320.1">
    <property type="nucleotide sequence ID" value="NZ_JAGRPV010000001.1"/>
</dbReference>
<proteinExistence type="predicted"/>
<evidence type="ECO:0000313" key="1">
    <source>
        <dbReference type="EMBL" id="MDI4649710.1"/>
    </source>
</evidence>
<gene>
    <name evidence="1" type="ORF">KB449_32580</name>
</gene>
<organism evidence="1 2">
    <name type="scientific">Cohnella hashimotonis</name>
    <dbReference type="NCBI Taxonomy" id="2826895"/>
    <lineage>
        <taxon>Bacteria</taxon>
        <taxon>Bacillati</taxon>
        <taxon>Bacillota</taxon>
        <taxon>Bacilli</taxon>
        <taxon>Bacillales</taxon>
        <taxon>Paenibacillaceae</taxon>
        <taxon>Cohnella</taxon>
    </lineage>
</organism>
<protein>
    <submittedName>
        <fullName evidence="1">Uncharacterized protein</fullName>
    </submittedName>
</protein>
<keyword evidence="2" id="KW-1185">Reference proteome</keyword>
<comment type="caution">
    <text evidence="1">The sequence shown here is derived from an EMBL/GenBank/DDBJ whole genome shotgun (WGS) entry which is preliminary data.</text>
</comment>
<reference evidence="1" key="1">
    <citation type="submission" date="2023-04" db="EMBL/GenBank/DDBJ databases">
        <title>Comparative genomic analysis of Cohnella hashimotonis sp. nov., isolated from the International Space Station.</title>
        <authorList>
            <person name="Venkateswaran K."/>
            <person name="Simpson A."/>
        </authorList>
    </citation>
    <scope>NUCLEOTIDE SEQUENCE</scope>
    <source>
        <strain evidence="1">F6_2S_P_1</strain>
    </source>
</reference>
<evidence type="ECO:0000313" key="2">
    <source>
        <dbReference type="Proteomes" id="UP001161691"/>
    </source>
</evidence>